<proteinExistence type="predicted"/>
<gene>
    <name evidence="2" type="ORF">GH266_13615</name>
</gene>
<protein>
    <recommendedName>
        <fullName evidence="1">DUF7662 domain-containing protein</fullName>
    </recommendedName>
</protein>
<dbReference type="AlphaFoldDB" id="A0A857C993"/>
<accession>A0A857C993</accession>
<dbReference type="InterPro" id="IPR056079">
    <property type="entry name" value="DUF7662"/>
</dbReference>
<evidence type="ECO:0000259" key="1">
    <source>
        <dbReference type="Pfam" id="PF24698"/>
    </source>
</evidence>
<dbReference type="RefSeq" id="WP_158194308.1">
    <property type="nucleotide sequence ID" value="NZ_CP046908.1"/>
</dbReference>
<organism evidence="2 3">
    <name type="scientific">Stappia indica</name>
    <dbReference type="NCBI Taxonomy" id="538381"/>
    <lineage>
        <taxon>Bacteria</taxon>
        <taxon>Pseudomonadati</taxon>
        <taxon>Pseudomonadota</taxon>
        <taxon>Alphaproteobacteria</taxon>
        <taxon>Hyphomicrobiales</taxon>
        <taxon>Stappiaceae</taxon>
        <taxon>Stappia</taxon>
    </lineage>
</organism>
<evidence type="ECO:0000313" key="3">
    <source>
        <dbReference type="Proteomes" id="UP000435648"/>
    </source>
</evidence>
<reference evidence="2 3" key="1">
    <citation type="submission" date="2019-12" db="EMBL/GenBank/DDBJ databases">
        <title>The genome of Stappia indica PHM037.</title>
        <authorList>
            <person name="Kacar D."/>
            <person name="Galan B."/>
            <person name="Canedo L."/>
            <person name="Rodriguez P."/>
            <person name="de la Calle F."/>
            <person name="Garcia J.L."/>
        </authorList>
    </citation>
    <scope>NUCLEOTIDE SEQUENCE [LARGE SCALE GENOMIC DNA]</scope>
    <source>
        <strain evidence="2 3">PHM037</strain>
    </source>
</reference>
<dbReference type="OrthoDB" id="3480230at2"/>
<dbReference type="Pfam" id="PF24698">
    <property type="entry name" value="DUF7662"/>
    <property type="match status" value="1"/>
</dbReference>
<dbReference type="KEGG" id="siw:GH266_13615"/>
<dbReference type="EMBL" id="CP046908">
    <property type="protein sequence ID" value="QGZ35438.1"/>
    <property type="molecule type" value="Genomic_DNA"/>
</dbReference>
<dbReference type="Proteomes" id="UP000435648">
    <property type="component" value="Chromosome"/>
</dbReference>
<name>A0A857C993_9HYPH</name>
<feature type="domain" description="DUF7662" evidence="1">
    <location>
        <begin position="4"/>
        <end position="79"/>
    </location>
</feature>
<evidence type="ECO:0000313" key="2">
    <source>
        <dbReference type="EMBL" id="QGZ35438.1"/>
    </source>
</evidence>
<sequence length="129" mass="14595">MRKYDPLGSYLKSKHLEQVPMTFAEIEKLIDDRLPASARRHRAWWSNNPSNSVITKVWLEAGYVTANVDLATERLTFRRNRPPVLPASPRPPRRAGRLYGCMKGTLTVVEGADLTMPADPDWAEVYADG</sequence>